<dbReference type="Proteomes" id="UP000591131">
    <property type="component" value="Unassembled WGS sequence"/>
</dbReference>
<reference evidence="9 10" key="1">
    <citation type="submission" date="2020-04" db="EMBL/GenBank/DDBJ databases">
        <title>Perkinsus chesapeaki whole genome sequence.</title>
        <authorList>
            <person name="Bogema D.R."/>
        </authorList>
    </citation>
    <scope>NUCLEOTIDE SEQUENCE [LARGE SCALE GENOMIC DNA]</scope>
    <source>
        <strain evidence="9">ATCC PRA-425</strain>
    </source>
</reference>
<feature type="compositionally biased region" description="Basic and acidic residues" evidence="6">
    <location>
        <begin position="426"/>
        <end position="437"/>
    </location>
</feature>
<keyword evidence="4 7" id="KW-1133">Transmembrane helix</keyword>
<feature type="transmembrane region" description="Helical" evidence="7">
    <location>
        <begin position="284"/>
        <end position="303"/>
    </location>
</feature>
<keyword evidence="5 7" id="KW-0472">Membrane</keyword>
<feature type="transmembrane region" description="Helical" evidence="7">
    <location>
        <begin position="77"/>
        <end position="98"/>
    </location>
</feature>
<evidence type="ECO:0000313" key="9">
    <source>
        <dbReference type="EMBL" id="KAF4678331.1"/>
    </source>
</evidence>
<feature type="transmembrane region" description="Helical" evidence="7">
    <location>
        <begin position="188"/>
        <end position="209"/>
    </location>
</feature>
<name>A0A7J6N609_PERCH</name>
<evidence type="ECO:0000256" key="6">
    <source>
        <dbReference type="SAM" id="MobiDB-lite"/>
    </source>
</evidence>
<dbReference type="Pfam" id="PF06454">
    <property type="entry name" value="THH1_TOM1-3_dom"/>
    <property type="match status" value="1"/>
</dbReference>
<dbReference type="PANTHER" id="PTHR31142">
    <property type="entry name" value="TOBAMOVIRUS MULTIPLICATION PROTEIN 1-LIKE ISOFORM X1"/>
    <property type="match status" value="1"/>
</dbReference>
<evidence type="ECO:0000256" key="4">
    <source>
        <dbReference type="ARBA" id="ARBA00022989"/>
    </source>
</evidence>
<feature type="compositionally biased region" description="Low complexity" evidence="6">
    <location>
        <begin position="393"/>
        <end position="407"/>
    </location>
</feature>
<feature type="domain" description="THH1/TOM1/TOM3" evidence="8">
    <location>
        <begin position="67"/>
        <end position="302"/>
    </location>
</feature>
<feature type="transmembrane region" description="Helical" evidence="7">
    <location>
        <begin position="29"/>
        <end position="52"/>
    </location>
</feature>
<protein>
    <recommendedName>
        <fullName evidence="8">THH1/TOM1/TOM3 domain-containing protein</fullName>
    </recommendedName>
</protein>
<dbReference type="InterPro" id="IPR040226">
    <property type="entry name" value="THH1/TOM1/TOM3"/>
</dbReference>
<feature type="transmembrane region" description="Helical" evidence="7">
    <location>
        <begin position="157"/>
        <end position="182"/>
    </location>
</feature>
<comment type="caution">
    <text evidence="9">The sequence shown here is derived from an EMBL/GenBank/DDBJ whole genome shotgun (WGS) entry which is preliminary data.</text>
</comment>
<keyword evidence="10" id="KW-1185">Reference proteome</keyword>
<dbReference type="EMBL" id="JAAPAO010000001">
    <property type="protein sequence ID" value="KAF4678331.1"/>
    <property type="molecule type" value="Genomic_DNA"/>
</dbReference>
<evidence type="ECO:0000256" key="3">
    <source>
        <dbReference type="ARBA" id="ARBA00022692"/>
    </source>
</evidence>
<evidence type="ECO:0000313" key="10">
    <source>
        <dbReference type="Proteomes" id="UP000591131"/>
    </source>
</evidence>
<sequence length="445" mass="49936">MASNFTSGYEEGHMSYEDLPLFTPHSAKAVWLAYGDTVLFMIIVLLTAGQLIKQKREERRGEAAPSVSLTGSRTRRLFLIGLCIANLARAISMVIDAIVHNEVREHIWEHSVQGWTNYVLMVFPSLLFLSTYSVVVLFWAQVYYAAILVSYPLLRPVCIFINIAVYGVFLIVSVVTFLLKAWYQYSQYIFFIVGLLYIICALFFFYYGIQVASQLKTRSRRQRSYGGVSPSEASRNHAVLTRVLLLTLTCPLIFLVRGMLSLLYGVGVLPTYGPSSVDRLAWDSLVYCITEWVPSLLIVIVFWPSSRPNGLGDDNGRQESGYGDLSSSYDSLVPPLLNDTGIMGAHHHHDDDDRGEADKDIEAGRQQARTEKEDQRYNDALKKVVPKLPHANPVGPTRPVTDVPPVDYDQAAAGGGGRKGRSWSHQLRDVWTGHKEQPGAWKEKK</sequence>
<keyword evidence="3 7" id="KW-0812">Transmembrane</keyword>
<dbReference type="AlphaFoldDB" id="A0A7J6N609"/>
<feature type="transmembrane region" description="Helical" evidence="7">
    <location>
        <begin position="243"/>
        <end position="264"/>
    </location>
</feature>
<evidence type="ECO:0000256" key="7">
    <source>
        <dbReference type="SAM" id="Phobius"/>
    </source>
</evidence>
<evidence type="ECO:0000256" key="2">
    <source>
        <dbReference type="ARBA" id="ARBA00006779"/>
    </source>
</evidence>
<dbReference type="OrthoDB" id="19798at2759"/>
<feature type="transmembrane region" description="Helical" evidence="7">
    <location>
        <begin position="118"/>
        <end position="145"/>
    </location>
</feature>
<proteinExistence type="inferred from homology"/>
<dbReference type="InterPro" id="IPR009457">
    <property type="entry name" value="THH1/TOM1/TOM3_dom"/>
</dbReference>
<comment type="subcellular location">
    <subcellularLocation>
        <location evidence="1">Endomembrane system</location>
        <topology evidence="1">Multi-pass membrane protein</topology>
    </subcellularLocation>
</comment>
<dbReference type="PANTHER" id="PTHR31142:SF3">
    <property type="entry name" value="THH1_TOM1_TOM3 DOMAIN-CONTAINING PROTEIN"/>
    <property type="match status" value="1"/>
</dbReference>
<accession>A0A7J6N609</accession>
<evidence type="ECO:0000256" key="1">
    <source>
        <dbReference type="ARBA" id="ARBA00004127"/>
    </source>
</evidence>
<evidence type="ECO:0000256" key="5">
    <source>
        <dbReference type="ARBA" id="ARBA00023136"/>
    </source>
</evidence>
<evidence type="ECO:0000259" key="8">
    <source>
        <dbReference type="Pfam" id="PF06454"/>
    </source>
</evidence>
<feature type="region of interest" description="Disordered" evidence="6">
    <location>
        <begin position="387"/>
        <end position="445"/>
    </location>
</feature>
<gene>
    <name evidence="9" type="ORF">FOL47_000060</name>
</gene>
<comment type="similarity">
    <text evidence="2">Belongs to the plant tobamovirus multiplication TOM1 protein family.</text>
</comment>
<dbReference type="GO" id="GO:0012505">
    <property type="term" value="C:endomembrane system"/>
    <property type="evidence" value="ECO:0007669"/>
    <property type="project" value="UniProtKB-SubCell"/>
</dbReference>
<organism evidence="9 10">
    <name type="scientific">Perkinsus chesapeaki</name>
    <name type="common">Clam parasite</name>
    <name type="synonym">Perkinsus andrewsi</name>
    <dbReference type="NCBI Taxonomy" id="330153"/>
    <lineage>
        <taxon>Eukaryota</taxon>
        <taxon>Sar</taxon>
        <taxon>Alveolata</taxon>
        <taxon>Perkinsozoa</taxon>
        <taxon>Perkinsea</taxon>
        <taxon>Perkinsida</taxon>
        <taxon>Perkinsidae</taxon>
        <taxon>Perkinsus</taxon>
    </lineage>
</organism>